<dbReference type="EMBL" id="BTGU01000003">
    <property type="protein sequence ID" value="GMN30659.1"/>
    <property type="molecule type" value="Genomic_DNA"/>
</dbReference>
<dbReference type="Proteomes" id="UP001187192">
    <property type="component" value="Unassembled WGS sequence"/>
</dbReference>
<comment type="caution">
    <text evidence="1">The sequence shown here is derived from an EMBL/GenBank/DDBJ whole genome shotgun (WGS) entry which is preliminary data.</text>
</comment>
<reference evidence="1" key="1">
    <citation type="submission" date="2023-07" db="EMBL/GenBank/DDBJ databases">
        <title>draft genome sequence of fig (Ficus carica).</title>
        <authorList>
            <person name="Takahashi T."/>
            <person name="Nishimura K."/>
        </authorList>
    </citation>
    <scope>NUCLEOTIDE SEQUENCE</scope>
</reference>
<evidence type="ECO:0000313" key="2">
    <source>
        <dbReference type="Proteomes" id="UP001187192"/>
    </source>
</evidence>
<gene>
    <name evidence="1" type="ORF">TIFTF001_002905</name>
</gene>
<proteinExistence type="predicted"/>
<accession>A0AA87Z5P2</accession>
<protein>
    <submittedName>
        <fullName evidence="1">Uncharacterized protein</fullName>
    </submittedName>
</protein>
<name>A0AA87Z5P2_FICCA</name>
<sequence length="142" mass="15573">MRCLLRALQCLSQFGSSGDPDGSYSEWSRQVDMLRVISVSVSVGVQYCVSLSSGYGMPCYSTILSRYGMAWQEQHGSAIPKGTWLWSGKCCLGQYLGVRWLSARGSQKRGNSGINSLTEVLVRQSGDPRRDFVCSCNPSSLV</sequence>
<keyword evidence="2" id="KW-1185">Reference proteome</keyword>
<organism evidence="1 2">
    <name type="scientific">Ficus carica</name>
    <name type="common">Common fig</name>
    <dbReference type="NCBI Taxonomy" id="3494"/>
    <lineage>
        <taxon>Eukaryota</taxon>
        <taxon>Viridiplantae</taxon>
        <taxon>Streptophyta</taxon>
        <taxon>Embryophyta</taxon>
        <taxon>Tracheophyta</taxon>
        <taxon>Spermatophyta</taxon>
        <taxon>Magnoliopsida</taxon>
        <taxon>eudicotyledons</taxon>
        <taxon>Gunneridae</taxon>
        <taxon>Pentapetalae</taxon>
        <taxon>rosids</taxon>
        <taxon>fabids</taxon>
        <taxon>Rosales</taxon>
        <taxon>Moraceae</taxon>
        <taxon>Ficeae</taxon>
        <taxon>Ficus</taxon>
    </lineage>
</organism>
<dbReference type="AlphaFoldDB" id="A0AA87Z5P2"/>
<evidence type="ECO:0000313" key="1">
    <source>
        <dbReference type="EMBL" id="GMN30659.1"/>
    </source>
</evidence>